<comment type="pathway">
    <text evidence="1">Cofactor biosynthesis; ubiquinone biosynthesis.</text>
</comment>
<keyword evidence="10" id="KW-1185">Reference proteome</keyword>
<dbReference type="InterPro" id="IPR012762">
    <property type="entry name" value="Ubiq_biosynth_COQ9"/>
</dbReference>
<evidence type="ECO:0000256" key="5">
    <source>
        <dbReference type="ARBA" id="ARBA00023121"/>
    </source>
</evidence>
<accession>A0A1V0GTC0</accession>
<comment type="function">
    <text evidence="6">Membrane-associated protein that warps the membrane surface to access and bind aromatic isoprenes with high specificity, including ubiquinone (CoQ) isoprene intermediates and presents them directly to COQ7, therefore facilitating the COQ7-mediated hydroxylase step. Participates in the biosynthesis of coenzyme Q, also named ubiquinone, an essential lipid-soluble electron transporter for aerobic cellular respiration.</text>
</comment>
<dbReference type="InterPro" id="IPR013718">
    <property type="entry name" value="COQ9_C"/>
</dbReference>
<dbReference type="STRING" id="147645.A6J80_12405"/>
<dbReference type="KEGG" id="pye:A6J80_12405"/>
<evidence type="ECO:0000256" key="6">
    <source>
        <dbReference type="ARBA" id="ARBA00058104"/>
    </source>
</evidence>
<name>A0A1V0GTC0_9RHOB</name>
<proteinExistence type="inferred from homology"/>
<dbReference type="PANTHER" id="PTHR21427">
    <property type="entry name" value="UBIQUINONE BIOSYNTHESIS PROTEIN COQ9, MITOCHONDRIAL"/>
    <property type="match status" value="1"/>
</dbReference>
<dbReference type="GO" id="GO:0008289">
    <property type="term" value="F:lipid binding"/>
    <property type="evidence" value="ECO:0007669"/>
    <property type="project" value="UniProtKB-KW"/>
</dbReference>
<organism evidence="9 10">
    <name type="scientific">Paracoccus yeei</name>
    <dbReference type="NCBI Taxonomy" id="147645"/>
    <lineage>
        <taxon>Bacteria</taxon>
        <taxon>Pseudomonadati</taxon>
        <taxon>Pseudomonadota</taxon>
        <taxon>Alphaproteobacteria</taxon>
        <taxon>Rhodobacterales</taxon>
        <taxon>Paracoccaceae</taxon>
        <taxon>Paracoccus</taxon>
    </lineage>
</organism>
<feature type="domain" description="COQ9 C-terminal" evidence="8">
    <location>
        <begin position="111"/>
        <end position="180"/>
    </location>
</feature>
<evidence type="ECO:0000256" key="7">
    <source>
        <dbReference type="SAM" id="MobiDB-lite"/>
    </source>
</evidence>
<evidence type="ECO:0000256" key="3">
    <source>
        <dbReference type="ARBA" id="ARBA00022688"/>
    </source>
</evidence>
<evidence type="ECO:0000256" key="2">
    <source>
        <dbReference type="ARBA" id="ARBA00010766"/>
    </source>
</evidence>
<sequence length="228" mass="24781">MTSEREKLIDAALNHVVFEGMNDKAVAAGARDLGMPAQMARVLLPRGGADLAAAYHRRGDQELRDWLDRHPPQGRFRDRILDAVMHRLALSDREMARAGAVVLALPQHAALGARLLWETADTVWEGLGDQSDDVNWYSKRATLSAVYGATVLYWLGDETPDMGATRAFLERRIDGVMQFEKLKGRLRAIPGVSTLTGLAAGWIRAPGPRTAPGGTGRPPRPAPDGADA</sequence>
<dbReference type="Pfam" id="PF08511">
    <property type="entry name" value="COQ9"/>
    <property type="match status" value="1"/>
</dbReference>
<evidence type="ECO:0000259" key="8">
    <source>
        <dbReference type="Pfam" id="PF08511"/>
    </source>
</evidence>
<evidence type="ECO:0000313" key="9">
    <source>
        <dbReference type="EMBL" id="ARC37072.1"/>
    </source>
</evidence>
<dbReference type="NCBIfam" id="TIGR02396">
    <property type="entry name" value="diverge_rpsU"/>
    <property type="match status" value="1"/>
</dbReference>
<dbReference type="eggNOG" id="COG5590">
    <property type="taxonomic scope" value="Bacteria"/>
</dbReference>
<evidence type="ECO:0000256" key="1">
    <source>
        <dbReference type="ARBA" id="ARBA00004749"/>
    </source>
</evidence>
<keyword evidence="4" id="KW-0809">Transit peptide</keyword>
<feature type="region of interest" description="Disordered" evidence="7">
    <location>
        <begin position="204"/>
        <end position="228"/>
    </location>
</feature>
<keyword evidence="5" id="KW-0446">Lipid-binding</keyword>
<keyword evidence="3" id="KW-0831">Ubiquinone biosynthesis</keyword>
<dbReference type="GO" id="GO:0006744">
    <property type="term" value="P:ubiquinone biosynthetic process"/>
    <property type="evidence" value="ECO:0007669"/>
    <property type="project" value="UniProtKB-KW"/>
</dbReference>
<protein>
    <submittedName>
        <fullName evidence="9">COQ9 family protein</fullName>
    </submittedName>
</protein>
<dbReference type="AlphaFoldDB" id="A0A1V0GTC0"/>
<reference evidence="9" key="1">
    <citation type="submission" date="2017-12" db="EMBL/GenBank/DDBJ databases">
        <title>FDA dAtabase for Regulatory Grade micrObial Sequences (FDA-ARGOS): Supporting development and validation of Infectious Disease Dx tests.</title>
        <authorList>
            <person name="Campos J."/>
            <person name="Goldberg B."/>
            <person name="Tallon L."/>
            <person name="Sadzewicz L."/>
            <person name="Sengamalay N."/>
            <person name="Ott S."/>
            <person name="Godinez A."/>
            <person name="Nagaraj S."/>
            <person name="Vyas G."/>
            <person name="Aluvathingal J."/>
            <person name="Nadendla S."/>
            <person name="Geyer C."/>
            <person name="Nandy P."/>
            <person name="Hobson J."/>
            <person name="Sichtig H."/>
        </authorList>
    </citation>
    <scope>NUCLEOTIDE SEQUENCE</scope>
    <source>
        <strain evidence="9">FDAARGOS_252</strain>
    </source>
</reference>
<evidence type="ECO:0000256" key="4">
    <source>
        <dbReference type="ARBA" id="ARBA00022946"/>
    </source>
</evidence>
<gene>
    <name evidence="9" type="ORF">A6J80_12405</name>
</gene>
<dbReference type="PANTHER" id="PTHR21427:SF19">
    <property type="entry name" value="UBIQUINONE BIOSYNTHESIS PROTEIN COQ9, MITOCHONDRIAL"/>
    <property type="match status" value="1"/>
</dbReference>
<comment type="similarity">
    <text evidence="2">Belongs to the COQ9 family.</text>
</comment>
<dbReference type="Gene3D" id="1.10.357.10">
    <property type="entry name" value="Tetracycline Repressor, domain 2"/>
    <property type="match status" value="1"/>
</dbReference>
<evidence type="ECO:0000313" key="10">
    <source>
        <dbReference type="Proteomes" id="UP000191257"/>
    </source>
</evidence>
<dbReference type="Proteomes" id="UP000191257">
    <property type="component" value="Chromosome"/>
</dbReference>
<dbReference type="EMBL" id="CP020442">
    <property type="protein sequence ID" value="ARC37072.1"/>
    <property type="molecule type" value="Genomic_DNA"/>
</dbReference>
<dbReference type="RefSeq" id="WP_080621703.1">
    <property type="nucleotide sequence ID" value="NZ_CAWMZI010000001.1"/>
</dbReference>